<dbReference type="STRING" id="32024.GCA_000788295_01409"/>
<keyword evidence="2" id="KW-1185">Reference proteome</keyword>
<dbReference type="InterPro" id="IPR035919">
    <property type="entry name" value="EAL_sf"/>
</dbReference>
<proteinExistence type="predicted"/>
<dbReference type="PROSITE" id="PS50883">
    <property type="entry name" value="EAL"/>
    <property type="match status" value="1"/>
</dbReference>
<dbReference type="PANTHER" id="PTHR33121:SF71">
    <property type="entry name" value="OXYGEN SENSOR PROTEIN DOSP"/>
    <property type="match status" value="1"/>
</dbReference>
<evidence type="ECO:0000313" key="2">
    <source>
        <dbReference type="Proteomes" id="UP000254920"/>
    </source>
</evidence>
<gene>
    <name evidence="1" type="primary">yjcC_1</name>
    <name evidence="1" type="ORF">NCTC12475_01143</name>
</gene>
<dbReference type="OrthoDB" id="5360156at2"/>
<evidence type="ECO:0000313" key="1">
    <source>
        <dbReference type="EMBL" id="SUX10931.1"/>
    </source>
</evidence>
<dbReference type="Proteomes" id="UP000254920">
    <property type="component" value="Unassembled WGS sequence"/>
</dbReference>
<dbReference type="CDD" id="cd01948">
    <property type="entry name" value="EAL"/>
    <property type="match status" value="1"/>
</dbReference>
<reference evidence="1 2" key="1">
    <citation type="submission" date="2018-06" db="EMBL/GenBank/DDBJ databases">
        <authorList>
            <consortium name="Pathogen Informatics"/>
            <person name="Doyle S."/>
        </authorList>
    </citation>
    <scope>NUCLEOTIDE SEQUENCE [LARGE SCALE GENOMIC DNA]</scope>
    <source>
        <strain evidence="1 2">NCTC12475</strain>
    </source>
</reference>
<dbReference type="PANTHER" id="PTHR33121">
    <property type="entry name" value="CYCLIC DI-GMP PHOSPHODIESTERASE PDEF"/>
    <property type="match status" value="1"/>
</dbReference>
<dbReference type="AlphaFoldDB" id="A0A381DKB6"/>
<dbReference type="SMART" id="SM00052">
    <property type="entry name" value="EAL"/>
    <property type="match status" value="1"/>
</dbReference>
<protein>
    <submittedName>
        <fullName evidence="1">Diguanylate cyclase/phosphodiesterase</fullName>
    </submittedName>
</protein>
<sequence>MLYSQKKERANLFFSALKIALPFIILIIFWIKFISNAEQSDIFLLTILTFFYVYYSAYLIYLSLKTTLLDPITNVFNRKKIYELISKNLNKDMKVVMFDIKNYSYITQTYGIENYEKIANKFIIKLNIFLEKNGYKNVVIGAYNFSYFLMIINEKDTILAHNLRIFEKKITNYGIENIEIKFEFSVLNLLNFNNLKSVINHLSYDLNNNKEENLIVYDENINVIIQSINNLKFNFKFQETKNNDKNLKDVVTIIPRLFVENYGMYSKNKISNLLNKYNYEINYDKNMIKALSDCINYDLDFDYIVEISVMSIRNLEFKNYIFELVNQKIINPKNIIFEFFEDNFYSEKNRFNEIINDYRKMGIRFCLSHFGGDNASYFYLKYLNIDFLIFDIEFLKNLNDKKYLVILENYINMAKSLDIKTIFKFIDKKESFDILINQNIDYLQGFYIKKPQMIENLK</sequence>
<accession>A0A381DKB6</accession>
<dbReference type="Gene3D" id="3.20.20.450">
    <property type="entry name" value="EAL domain"/>
    <property type="match status" value="1"/>
</dbReference>
<dbReference type="InterPro" id="IPR001633">
    <property type="entry name" value="EAL_dom"/>
</dbReference>
<dbReference type="EMBL" id="UFVD01000001">
    <property type="protein sequence ID" value="SUX10931.1"/>
    <property type="molecule type" value="Genomic_DNA"/>
</dbReference>
<organism evidence="1 2">
    <name type="scientific">Campylobacter sputorum subsp. sputorum</name>
    <dbReference type="NCBI Taxonomy" id="32024"/>
    <lineage>
        <taxon>Bacteria</taxon>
        <taxon>Pseudomonadati</taxon>
        <taxon>Campylobacterota</taxon>
        <taxon>Epsilonproteobacteria</taxon>
        <taxon>Campylobacterales</taxon>
        <taxon>Campylobacteraceae</taxon>
        <taxon>Campylobacter</taxon>
    </lineage>
</organism>
<dbReference type="SUPFAM" id="SSF141868">
    <property type="entry name" value="EAL domain-like"/>
    <property type="match status" value="1"/>
</dbReference>
<dbReference type="InterPro" id="IPR050706">
    <property type="entry name" value="Cyclic-di-GMP_PDE-like"/>
</dbReference>
<name>A0A381DKB6_9BACT</name>
<dbReference type="Pfam" id="PF00563">
    <property type="entry name" value="EAL"/>
    <property type="match status" value="1"/>
</dbReference>
<dbReference type="RefSeq" id="WP_089181721.1">
    <property type="nucleotide sequence ID" value="NZ_CP043427.1"/>
</dbReference>
<dbReference type="GeneID" id="93089800"/>
<dbReference type="GO" id="GO:0071111">
    <property type="term" value="F:cyclic-guanylate-specific phosphodiesterase activity"/>
    <property type="evidence" value="ECO:0007669"/>
    <property type="project" value="InterPro"/>
</dbReference>